<evidence type="ECO:0000256" key="1">
    <source>
        <dbReference type="SAM" id="SignalP"/>
    </source>
</evidence>
<dbReference type="EMBL" id="CP120576">
    <property type="protein sequence ID" value="WEY83521.1"/>
    <property type="molecule type" value="Genomic_DNA"/>
</dbReference>
<dbReference type="NCBIfam" id="NF038340">
    <property type="entry name" value="SAR2788_fam"/>
    <property type="match status" value="1"/>
</dbReference>
<feature type="signal peptide" evidence="1">
    <location>
        <begin position="1"/>
        <end position="24"/>
    </location>
</feature>
<dbReference type="Proteomes" id="UP000032247">
    <property type="component" value="Unassembled WGS sequence"/>
</dbReference>
<reference evidence="3" key="2">
    <citation type="submission" date="2023-03" db="EMBL/GenBank/DDBJ databases">
        <title>Complete genome sequences of 52 Bacillus and Priestia strains isolated from West-African fermentations and 26 reference strains from the DSMZ collection.</title>
        <authorList>
            <person name="Wiedenbein E.S."/>
            <person name="Canoy T.S."/>
            <person name="Hui Y."/>
            <person name="Parkouda C."/>
            <person name="Dawende C."/>
            <person name="Ametefe E."/>
            <person name="Jespersen L."/>
            <person name="Nielsen D.S."/>
        </authorList>
    </citation>
    <scope>NUCLEOTIDE SEQUENCE</scope>
    <source>
        <strain evidence="3">PRO56</strain>
    </source>
</reference>
<sequence>MKYFISFLLAVFVFYSVGTDFASASTNTPEATNEEIIDNEIIDSETEEIFGETLDENNVEIEDKVHGDEATIQTNIETDDLSVDGELELDLESSDMVVSAEAEDDSGELIQKEFEVQLHEVDGEDFTATLKDTETGEEFEVNTTQLQASWYPLIIIAIYVARYGIKYAIKKYGKTVVKKATKKYGKKATAKDLKKLKFKSTYELNRHYKKHKHEYGNISKSKYLTKAQALAGTTGKHILTKKRKNGDILKYNTKTNDFLSMTKDDVIKTFFKPKRGKAYFKDQ</sequence>
<dbReference type="EMBL" id="JXBC01000003">
    <property type="protein sequence ID" value="KIU11170.1"/>
    <property type="molecule type" value="Genomic_DNA"/>
</dbReference>
<dbReference type="RefSeq" id="WP_052501876.1">
    <property type="nucleotide sequence ID" value="NZ_CP035391.1"/>
</dbReference>
<dbReference type="AlphaFoldDB" id="A0A0D1KQF1"/>
<evidence type="ECO:0000313" key="2">
    <source>
        <dbReference type="EMBL" id="KIU11170.1"/>
    </source>
</evidence>
<protein>
    <submittedName>
        <fullName evidence="3">SAR2788 family putative toxin</fullName>
    </submittedName>
</protein>
<feature type="chain" id="PRO_5002247336" evidence="1">
    <location>
        <begin position="25"/>
        <end position="283"/>
    </location>
</feature>
<evidence type="ECO:0000313" key="4">
    <source>
        <dbReference type="Proteomes" id="UP000032247"/>
    </source>
</evidence>
<accession>A0A0D1KQF1</accession>
<proteinExistence type="predicted"/>
<reference evidence="2 4" key="1">
    <citation type="submission" date="2014-12" db="EMBL/GenBank/DDBJ databases">
        <title>Comparative genome analysis of Bacillus coagulans HM-08, Clostridium butyricum HM-68, Bacillus subtilis HM-66 and Bacillus licheniformis BL-09.</title>
        <authorList>
            <person name="Zhang H."/>
        </authorList>
    </citation>
    <scope>NUCLEOTIDE SEQUENCE [LARGE SCALE GENOMIC DNA]</scope>
    <source>
        <strain evidence="2 4">HM-66</strain>
    </source>
</reference>
<evidence type="ECO:0000313" key="3">
    <source>
        <dbReference type="EMBL" id="WEY83521.1"/>
    </source>
</evidence>
<organism evidence="2 4">
    <name type="scientific">Bacillus subtilis</name>
    <dbReference type="NCBI Taxonomy" id="1423"/>
    <lineage>
        <taxon>Bacteria</taxon>
        <taxon>Bacillati</taxon>
        <taxon>Bacillota</taxon>
        <taxon>Bacilli</taxon>
        <taxon>Bacillales</taxon>
        <taxon>Bacillaceae</taxon>
        <taxon>Bacillus</taxon>
    </lineage>
</organism>
<keyword evidence="1" id="KW-0732">Signal</keyword>
<name>A0A0D1KQF1_BACIU</name>
<dbReference type="Proteomes" id="UP001214898">
    <property type="component" value="Chromosome"/>
</dbReference>
<gene>
    <name evidence="3" type="ORF">P5633_14030</name>
    <name evidence="2" type="ORF">SC09_Contig24orf00055</name>
</gene>
<dbReference type="PATRIC" id="fig|1423.173.peg.1817"/>